<sequence length="69" mass="7546">MQRLLGGKTAIDGRRIFTGDDAVGVKRLHAGLLSQGFQGPRQRLGRDVDAEGWLVGQGLACGQDQRRRE</sequence>
<comment type="caution">
    <text evidence="1">The sequence shown here is derived from an EMBL/GenBank/DDBJ whole genome shotgun (WGS) entry which is preliminary data.</text>
</comment>
<accession>A0A177N0S8</accession>
<dbReference type="Proteomes" id="UP000077857">
    <property type="component" value="Unassembled WGS sequence"/>
</dbReference>
<reference evidence="1 2" key="1">
    <citation type="submission" date="2016-03" db="EMBL/GenBank/DDBJ databases">
        <authorList>
            <person name="Ploux O."/>
        </authorList>
    </citation>
    <scope>NUCLEOTIDE SEQUENCE [LARGE SCALE GENOMIC DNA]</scope>
    <source>
        <strain evidence="1 2">R-45378</strain>
    </source>
</reference>
<name>A0A177N0S8_9GAMM</name>
<dbReference type="AlphaFoldDB" id="A0A177N0S8"/>
<dbReference type="EMBL" id="LUUJ01000121">
    <property type="protein sequence ID" value="OAI11465.1"/>
    <property type="molecule type" value="Genomic_DNA"/>
</dbReference>
<evidence type="ECO:0000313" key="2">
    <source>
        <dbReference type="Proteomes" id="UP000077857"/>
    </source>
</evidence>
<protein>
    <submittedName>
        <fullName evidence="1">Uncharacterized protein</fullName>
    </submittedName>
</protein>
<proteinExistence type="predicted"/>
<evidence type="ECO:0000313" key="1">
    <source>
        <dbReference type="EMBL" id="OAI11465.1"/>
    </source>
</evidence>
<gene>
    <name evidence="1" type="ORF">A1507_20505</name>
</gene>
<organism evidence="1 2">
    <name type="scientific">Methylomonas koyamae</name>
    <dbReference type="NCBI Taxonomy" id="702114"/>
    <lineage>
        <taxon>Bacteria</taxon>
        <taxon>Pseudomonadati</taxon>
        <taxon>Pseudomonadota</taxon>
        <taxon>Gammaproteobacteria</taxon>
        <taxon>Methylococcales</taxon>
        <taxon>Methylococcaceae</taxon>
        <taxon>Methylomonas</taxon>
    </lineage>
</organism>